<dbReference type="InterPro" id="IPR019128">
    <property type="entry name" value="Dcc1"/>
</dbReference>
<dbReference type="GO" id="GO:0006260">
    <property type="term" value="P:DNA replication"/>
    <property type="evidence" value="ECO:0007669"/>
    <property type="project" value="UniProtKB-KW"/>
</dbReference>
<organism evidence="3 4">
    <name type="scientific">Tothia fuscella</name>
    <dbReference type="NCBI Taxonomy" id="1048955"/>
    <lineage>
        <taxon>Eukaryota</taxon>
        <taxon>Fungi</taxon>
        <taxon>Dikarya</taxon>
        <taxon>Ascomycota</taxon>
        <taxon>Pezizomycotina</taxon>
        <taxon>Dothideomycetes</taxon>
        <taxon>Pleosporomycetidae</taxon>
        <taxon>Venturiales</taxon>
        <taxon>Cylindrosympodiaceae</taxon>
        <taxon>Tothia</taxon>
    </lineage>
</organism>
<dbReference type="GO" id="GO:0000785">
    <property type="term" value="C:chromatin"/>
    <property type="evidence" value="ECO:0007669"/>
    <property type="project" value="TreeGrafter"/>
</dbReference>
<dbReference type="GO" id="GO:0031390">
    <property type="term" value="C:Ctf18 RFC-like complex"/>
    <property type="evidence" value="ECO:0007669"/>
    <property type="project" value="InterPro"/>
</dbReference>
<dbReference type="PANTHER" id="PTHR13395">
    <property type="entry name" value="SISTER CHROMATID COHESION PROTEIN DCC1-RELATED"/>
    <property type="match status" value="1"/>
</dbReference>
<protein>
    <recommendedName>
        <fullName evidence="5">Sister chromatid cohesion protein Dcc1</fullName>
    </recommendedName>
</protein>
<reference evidence="3" key="1">
    <citation type="journal article" date="2020" name="Stud. Mycol.">
        <title>101 Dothideomycetes genomes: a test case for predicting lifestyles and emergence of pathogens.</title>
        <authorList>
            <person name="Haridas S."/>
            <person name="Albert R."/>
            <person name="Binder M."/>
            <person name="Bloem J."/>
            <person name="Labutti K."/>
            <person name="Salamov A."/>
            <person name="Andreopoulos B."/>
            <person name="Baker S."/>
            <person name="Barry K."/>
            <person name="Bills G."/>
            <person name="Bluhm B."/>
            <person name="Cannon C."/>
            <person name="Castanera R."/>
            <person name="Culley D."/>
            <person name="Daum C."/>
            <person name="Ezra D."/>
            <person name="Gonzalez J."/>
            <person name="Henrissat B."/>
            <person name="Kuo A."/>
            <person name="Liang C."/>
            <person name="Lipzen A."/>
            <person name="Lutzoni F."/>
            <person name="Magnuson J."/>
            <person name="Mondo S."/>
            <person name="Nolan M."/>
            <person name="Ohm R."/>
            <person name="Pangilinan J."/>
            <person name="Park H.-J."/>
            <person name="Ramirez L."/>
            <person name="Alfaro M."/>
            <person name="Sun H."/>
            <person name="Tritt A."/>
            <person name="Yoshinaga Y."/>
            <person name="Zwiers L.-H."/>
            <person name="Turgeon B."/>
            <person name="Goodwin S."/>
            <person name="Spatafora J."/>
            <person name="Crous P."/>
            <person name="Grigoriev I."/>
        </authorList>
    </citation>
    <scope>NUCLEOTIDE SEQUENCE</scope>
    <source>
        <strain evidence="3">CBS 130266</strain>
    </source>
</reference>
<evidence type="ECO:0000313" key="4">
    <source>
        <dbReference type="Proteomes" id="UP000800235"/>
    </source>
</evidence>
<dbReference type="GO" id="GO:0034088">
    <property type="term" value="P:maintenance of mitotic sister chromatid cohesion"/>
    <property type="evidence" value="ECO:0007669"/>
    <property type="project" value="TreeGrafter"/>
</dbReference>
<evidence type="ECO:0000256" key="2">
    <source>
        <dbReference type="ARBA" id="ARBA00022705"/>
    </source>
</evidence>
<dbReference type="Proteomes" id="UP000800235">
    <property type="component" value="Unassembled WGS sequence"/>
</dbReference>
<dbReference type="Pfam" id="PF09724">
    <property type="entry name" value="Dcc1"/>
    <property type="match status" value="1"/>
</dbReference>
<keyword evidence="4" id="KW-1185">Reference proteome</keyword>
<evidence type="ECO:0000313" key="3">
    <source>
        <dbReference type="EMBL" id="KAF2423633.1"/>
    </source>
</evidence>
<dbReference type="AlphaFoldDB" id="A0A9P4NJT2"/>
<dbReference type="GO" id="GO:0000775">
    <property type="term" value="C:chromosome, centromeric region"/>
    <property type="evidence" value="ECO:0007669"/>
    <property type="project" value="TreeGrafter"/>
</dbReference>
<dbReference type="PANTHER" id="PTHR13395:SF6">
    <property type="entry name" value="SISTER CHROMATID COHESION PROTEIN DCC1"/>
    <property type="match status" value="1"/>
</dbReference>
<evidence type="ECO:0008006" key="5">
    <source>
        <dbReference type="Google" id="ProtNLM"/>
    </source>
</evidence>
<evidence type="ECO:0000256" key="1">
    <source>
        <dbReference type="ARBA" id="ARBA00007017"/>
    </source>
</evidence>
<proteinExistence type="inferred from homology"/>
<gene>
    <name evidence="3" type="ORF">EJ08DRAFT_701002</name>
</gene>
<dbReference type="EMBL" id="MU007079">
    <property type="protein sequence ID" value="KAF2423633.1"/>
    <property type="molecule type" value="Genomic_DNA"/>
</dbReference>
<keyword evidence="2" id="KW-0235">DNA replication</keyword>
<dbReference type="OrthoDB" id="5199543at2759"/>
<comment type="similarity">
    <text evidence="1">Belongs to the DCC1 family.</text>
</comment>
<accession>A0A9P4NJT2</accession>
<sequence>MSTQDAQGIPFSISSEFTNFRLLELPDELVKLLSSPAPPVLQLKSEATSASAVLCTESKTFPLRQVHTSNSLFIIEPRSQSSADPEGIPQDGFCAIASCGATLGTSTSAESAIPHIQKLLPLYSSREIQAEAASSVHTTLSSINSDIPLSDGEILEAGTQLCTFEAGGTAFRPTAGILLSLWKAILAASTVENINLGSNFLVEDLWALVKDEDYPRSLFNALLRRIADQGSMQVDSTLEWLSVDKKRCSIWLACVILETETRADQTVSITKLLELWRDHLLEGWRDQADLTLLQDVCKQPNTTTICLKSNWRLGGAPATPAAKPVNKTGKWHERFKKTK</sequence>
<name>A0A9P4NJT2_9PEZI</name>
<comment type="caution">
    <text evidence="3">The sequence shown here is derived from an EMBL/GenBank/DDBJ whole genome shotgun (WGS) entry which is preliminary data.</text>
</comment>